<organism evidence="2 3">
    <name type="scientific">Debaryomyces fabryi</name>
    <dbReference type="NCBI Taxonomy" id="58627"/>
    <lineage>
        <taxon>Eukaryota</taxon>
        <taxon>Fungi</taxon>
        <taxon>Dikarya</taxon>
        <taxon>Ascomycota</taxon>
        <taxon>Saccharomycotina</taxon>
        <taxon>Pichiomycetes</taxon>
        <taxon>Debaryomycetaceae</taxon>
        <taxon>Debaryomyces</taxon>
    </lineage>
</organism>
<keyword evidence="3" id="KW-1185">Reference proteome</keyword>
<dbReference type="RefSeq" id="XP_015464439.1">
    <property type="nucleotide sequence ID" value="XM_015614733.1"/>
</dbReference>
<evidence type="ECO:0000313" key="2">
    <source>
        <dbReference type="EMBL" id="KRZ98336.1"/>
    </source>
</evidence>
<evidence type="ECO:0000256" key="1">
    <source>
        <dbReference type="SAM" id="MobiDB-lite"/>
    </source>
</evidence>
<gene>
    <name evidence="2" type="ORF">AC631_05904</name>
</gene>
<comment type="caution">
    <text evidence="2">The sequence shown here is derived from an EMBL/GenBank/DDBJ whole genome shotgun (WGS) entry which is preliminary data.</text>
</comment>
<dbReference type="GeneID" id="26842913"/>
<dbReference type="EMBL" id="LMYN01000332">
    <property type="protein sequence ID" value="KRZ98336.1"/>
    <property type="molecule type" value="Genomic_DNA"/>
</dbReference>
<name>A0A0V1PQ17_9ASCO</name>
<protein>
    <submittedName>
        <fullName evidence="2">Uncharacterized protein</fullName>
    </submittedName>
</protein>
<dbReference type="AlphaFoldDB" id="A0A0V1PQ17"/>
<feature type="region of interest" description="Disordered" evidence="1">
    <location>
        <begin position="138"/>
        <end position="160"/>
    </location>
</feature>
<accession>A0A0V1PQ17</accession>
<evidence type="ECO:0000313" key="3">
    <source>
        <dbReference type="Proteomes" id="UP000054251"/>
    </source>
</evidence>
<proteinExistence type="predicted"/>
<dbReference type="Proteomes" id="UP000054251">
    <property type="component" value="Unassembled WGS sequence"/>
</dbReference>
<reference evidence="2 3" key="1">
    <citation type="submission" date="2015-11" db="EMBL/GenBank/DDBJ databases">
        <title>The genome of Debaryomyces fabryi.</title>
        <authorList>
            <person name="Tafer H."/>
            <person name="Lopandic K."/>
        </authorList>
    </citation>
    <scope>NUCLEOTIDE SEQUENCE [LARGE SCALE GENOMIC DNA]</scope>
    <source>
        <strain evidence="2 3">CBS 789</strain>
    </source>
</reference>
<sequence>MVLMYGSKTAGSFAITEILESYREQDAVLEISPDDYHKLTGYSQFISADERMRILNLTFTELLLRDIDQLVYWITNECLRKEFDENLAVATEGGVSDTAPAGEDITAFDLEGDDIAVGILDEDNFGNHNDLRVYLEATTSTTTGPVPAESGSGPSQDEDPESLANLYYPLYGEEAREQEQEREEGTSGSKENSFVIFLGFLGSVYQTKKFCRSLSGIGYVAKTCILLDIIKRARLCHVSLREAEDVSIVEAGLYRLLTLARTHYIHLGLSLARS</sequence>